<dbReference type="InterPro" id="IPR007849">
    <property type="entry name" value="ATP10"/>
</dbReference>
<dbReference type="GO" id="GO:0033615">
    <property type="term" value="P:mitochondrial proton-transporting ATP synthase complex assembly"/>
    <property type="evidence" value="ECO:0007669"/>
    <property type="project" value="TreeGrafter"/>
</dbReference>
<keyword evidence="2" id="KW-1185">Reference proteome</keyword>
<sequence>MLRQLTSRCSTIITPLICHSAEKVHSHILGERPLLINFPSHTFLRTFLDLHQFHNKDAIAKERARLSDEISRGYFADMSEIHKNHGKIALANKTIIPSLIAAKFPNLEINFSDGRCEKLPSNPEQRINDSSQTALPCVTLLSLSFRASSQKMVESWSLPVLNAFGDAGTVKIYEVSFIDSWLFSLSPVKRLFLKIMLKSSNPQRQIAYSFGDHYYFRKKLQILNLLTGYTFLLDSSGCIRWQGYGYATEEEISWLLSCISLLLDEK</sequence>
<dbReference type="PANTHER" id="PTHR28106">
    <property type="entry name" value="MITOCHONDRIAL ATPASE COMPLEX SUBUNIT ATP10"/>
    <property type="match status" value="1"/>
</dbReference>
<name>A0A8J5FZ63_ZINOF</name>
<evidence type="ECO:0000313" key="2">
    <source>
        <dbReference type="Proteomes" id="UP000734854"/>
    </source>
</evidence>
<protein>
    <recommendedName>
        <fullName evidence="3">AT1G08220-like protein</fullName>
    </recommendedName>
</protein>
<comment type="caution">
    <text evidence="1">The sequence shown here is derived from an EMBL/GenBank/DDBJ whole genome shotgun (WGS) entry which is preliminary data.</text>
</comment>
<dbReference type="AlphaFoldDB" id="A0A8J5FZ63"/>
<reference evidence="1 2" key="1">
    <citation type="submission" date="2020-08" db="EMBL/GenBank/DDBJ databases">
        <title>Plant Genome Project.</title>
        <authorList>
            <person name="Zhang R.-G."/>
        </authorList>
    </citation>
    <scope>NUCLEOTIDE SEQUENCE [LARGE SCALE GENOMIC DNA]</scope>
    <source>
        <tissue evidence="1">Rhizome</tissue>
    </source>
</reference>
<dbReference type="GO" id="GO:0005743">
    <property type="term" value="C:mitochondrial inner membrane"/>
    <property type="evidence" value="ECO:0007669"/>
    <property type="project" value="TreeGrafter"/>
</dbReference>
<evidence type="ECO:0000313" key="1">
    <source>
        <dbReference type="EMBL" id="KAG6496911.1"/>
    </source>
</evidence>
<dbReference type="EMBL" id="JACMSC010000012">
    <property type="protein sequence ID" value="KAG6496911.1"/>
    <property type="molecule type" value="Genomic_DNA"/>
</dbReference>
<dbReference type="OrthoDB" id="17089at2759"/>
<dbReference type="Proteomes" id="UP000734854">
    <property type="component" value="Unassembled WGS sequence"/>
</dbReference>
<dbReference type="Pfam" id="PF05176">
    <property type="entry name" value="ATP-synt_10"/>
    <property type="match status" value="1"/>
</dbReference>
<proteinExistence type="predicted"/>
<evidence type="ECO:0008006" key="3">
    <source>
        <dbReference type="Google" id="ProtNLM"/>
    </source>
</evidence>
<dbReference type="PANTHER" id="PTHR28106:SF1">
    <property type="entry name" value="MITOCHONDRIAL ATPASE COMPLEX SUBUNIT ATP10"/>
    <property type="match status" value="1"/>
</dbReference>
<gene>
    <name evidence="1" type="ORF">ZIOFF_044787</name>
</gene>
<accession>A0A8J5FZ63</accession>
<organism evidence="1 2">
    <name type="scientific">Zingiber officinale</name>
    <name type="common">Ginger</name>
    <name type="synonym">Amomum zingiber</name>
    <dbReference type="NCBI Taxonomy" id="94328"/>
    <lineage>
        <taxon>Eukaryota</taxon>
        <taxon>Viridiplantae</taxon>
        <taxon>Streptophyta</taxon>
        <taxon>Embryophyta</taxon>
        <taxon>Tracheophyta</taxon>
        <taxon>Spermatophyta</taxon>
        <taxon>Magnoliopsida</taxon>
        <taxon>Liliopsida</taxon>
        <taxon>Zingiberales</taxon>
        <taxon>Zingiberaceae</taxon>
        <taxon>Zingiber</taxon>
    </lineage>
</organism>